<accession>A0ABR9QPR8</accession>
<dbReference type="InterPro" id="IPR021617">
    <property type="entry name" value="DUF3231"/>
</dbReference>
<proteinExistence type="predicted"/>
<comment type="caution">
    <text evidence="1">The sequence shown here is derived from an EMBL/GenBank/DDBJ whole genome shotgun (WGS) entry which is preliminary data.</text>
</comment>
<organism evidence="1 2">
    <name type="scientific">Litchfieldia luteola</name>
    <dbReference type="NCBI Taxonomy" id="682179"/>
    <lineage>
        <taxon>Bacteria</taxon>
        <taxon>Bacillati</taxon>
        <taxon>Bacillota</taxon>
        <taxon>Bacilli</taxon>
        <taxon>Bacillales</taxon>
        <taxon>Bacillaceae</taxon>
        <taxon>Litchfieldia</taxon>
    </lineage>
</organism>
<dbReference type="EMBL" id="JADCLJ010000025">
    <property type="protein sequence ID" value="MBE4910511.1"/>
    <property type="molecule type" value="Genomic_DNA"/>
</dbReference>
<dbReference type="Proteomes" id="UP001516662">
    <property type="component" value="Unassembled WGS sequence"/>
</dbReference>
<dbReference type="Pfam" id="PF11553">
    <property type="entry name" value="DUF3231"/>
    <property type="match status" value="2"/>
</dbReference>
<name>A0ABR9QPR8_9BACI</name>
<dbReference type="Gene3D" id="1.20.1260.10">
    <property type="match status" value="2"/>
</dbReference>
<dbReference type="InterPro" id="IPR012347">
    <property type="entry name" value="Ferritin-like"/>
</dbReference>
<sequence>MTTHNSVKLVSSELANIWKLYQFETLNRCMLQHFLETVEDRDIKNIIQIKLEAKEVRIQQIASIFNKEEIPTPVGFTEKDVHLKVPRLFTDVFMAEYIYYMAIVGLESYARAMSISPRADVRHFFYEGMTFFGDIQNKIMDLLLQKGIFTRPPYIPYPTRVDFVKEQSFLTGWFGERRSLHCMQITHLFFNLRRNAIGKELLIGFSQTAQSEEVREYMVRGKEITNKLIHTFHSILVADDITPPTFGGMVVTESKIAPFSDKLMLSLITFLDAFGMATYGLSLSESTRRDLFAQYTKIIAQIGAYGEDGINLMIKYGYFEQPPKAPDRNKLSQ</sequence>
<keyword evidence="2" id="KW-1185">Reference proteome</keyword>
<reference evidence="1 2" key="1">
    <citation type="submission" date="2020-10" db="EMBL/GenBank/DDBJ databases">
        <title>Bacillus sp. HD4P25, an endophyte from a halophyte.</title>
        <authorList>
            <person name="Sun J.-Q."/>
        </authorList>
    </citation>
    <scope>NUCLEOTIDE SEQUENCE [LARGE SCALE GENOMIC DNA]</scope>
    <source>
        <strain evidence="1 2">YIM 93174</strain>
    </source>
</reference>
<dbReference type="RefSeq" id="WP_193539801.1">
    <property type="nucleotide sequence ID" value="NZ_JADCLJ010000025.1"/>
</dbReference>
<protein>
    <submittedName>
        <fullName evidence="1">DUF3231 family protein</fullName>
    </submittedName>
</protein>
<gene>
    <name evidence="1" type="ORF">IMZ08_20960</name>
</gene>
<evidence type="ECO:0000313" key="2">
    <source>
        <dbReference type="Proteomes" id="UP001516662"/>
    </source>
</evidence>
<evidence type="ECO:0000313" key="1">
    <source>
        <dbReference type="EMBL" id="MBE4910511.1"/>
    </source>
</evidence>